<feature type="compositionally biased region" description="Basic and acidic residues" evidence="2">
    <location>
        <begin position="163"/>
        <end position="182"/>
    </location>
</feature>
<feature type="compositionally biased region" description="Low complexity" evidence="2">
    <location>
        <begin position="704"/>
        <end position="725"/>
    </location>
</feature>
<dbReference type="RefSeq" id="XP_037152742.1">
    <property type="nucleotide sequence ID" value="XM_037291307.1"/>
</dbReference>
<dbReference type="GeneID" id="59328787"/>
<sequence>MLEWLTGSTRPADARYPRAGIQSEFVGIGIELTRRQDDGLSYIEEPPETPAPLFAVRAFKTAIFGTPHPDQNDVRHHMLPGEPKRDVAKTQPAAKVEGNQAHDAVNGYFDEPVALLKVDPLASPTKGILLTPGTGATRRKTVSFGTLISNAQKIKEQSPSTEANRDPALKKSNRPEMPEENSRIQPCHSSLTKTLIELSKQKPNNHSITSTEEGSTRESAASIGAHAGNSDQIADQTVDLSQPCSRSGQHWKTEYEQYHKRSNREMKKIIMYGQNVKSYAVKKDSEATGLGEKLKKELAKVAAMEKKVSKLAAQLNNIHAQGPEGESEQTRLVSELAQQTALAIRYKQKADQYRRAMQKENRADGSVGERDDIQAMEETDECSTKEANSPEIVARSAEKDMLHAQLESLRMSAKKAEDQAAKLEAENGALKRSLARVKGEMMSYESRRQAREERLKRREAKCKADQKVCEAQLAKLTVEHQNLLLASGQPSKAEGLAQPQPPACSDDLRGLDGNPKSSEGALATGDELDHGPVEQNRVSKVYLSPRKSRLQKSVVDIWTLSSPRDAVDGGSLSKLPPELPPSSVRHDIQRTLKEIDQNLIPEQHPGTKSNPKIHLSQANDAHKPPTQTTPQPQSGMSPPIHRTHNRRPTISSPRPATLDLTSSPAELEPSKAILRPSVKPSTATLGRSSSFTSRVGSRTSTMTSARGSALSAERAAAAKARLAARSAEKRKGREREG</sequence>
<feature type="domain" description="Spindle pole body-associated protein cut12" evidence="3">
    <location>
        <begin position="189"/>
        <end position="319"/>
    </location>
</feature>
<evidence type="ECO:0000256" key="2">
    <source>
        <dbReference type="SAM" id="MobiDB-lite"/>
    </source>
</evidence>
<keyword evidence="1" id="KW-0175">Coiled coil</keyword>
<feature type="region of interest" description="Disordered" evidence="2">
    <location>
        <begin position="490"/>
        <end position="544"/>
    </location>
</feature>
<gene>
    <name evidence="4" type="ORF">HO133_000368</name>
</gene>
<evidence type="ECO:0000259" key="3">
    <source>
        <dbReference type="Pfam" id="PF11500"/>
    </source>
</evidence>
<feature type="compositionally biased region" description="Polar residues" evidence="2">
    <location>
        <begin position="679"/>
        <end position="703"/>
    </location>
</feature>
<feature type="region of interest" description="Disordered" evidence="2">
    <location>
        <begin position="598"/>
        <end position="737"/>
    </location>
</feature>
<evidence type="ECO:0000313" key="5">
    <source>
        <dbReference type="Proteomes" id="UP000593566"/>
    </source>
</evidence>
<keyword evidence="5" id="KW-1185">Reference proteome</keyword>
<proteinExistence type="predicted"/>
<dbReference type="AlphaFoldDB" id="A0A8H6CHP1"/>
<feature type="coiled-coil region" evidence="1">
    <location>
        <begin position="399"/>
        <end position="440"/>
    </location>
</feature>
<protein>
    <recommendedName>
        <fullName evidence="3">Spindle pole body-associated protein cut12 domain-containing protein</fullName>
    </recommendedName>
</protein>
<feature type="compositionally biased region" description="Basic and acidic residues" evidence="2">
    <location>
        <begin position="726"/>
        <end position="737"/>
    </location>
</feature>
<reference evidence="4 5" key="1">
    <citation type="journal article" date="2020" name="Genomics">
        <title>Complete, high-quality genomes from long-read metagenomic sequencing of two wolf lichen thalli reveals enigmatic genome architecture.</title>
        <authorList>
            <person name="McKenzie S.K."/>
            <person name="Walston R.F."/>
            <person name="Allen J.L."/>
        </authorList>
    </citation>
    <scope>NUCLEOTIDE SEQUENCE [LARGE SCALE GENOMIC DNA]</scope>
    <source>
        <strain evidence="4">WasteWater1</strain>
    </source>
</reference>
<feature type="compositionally biased region" description="Polar residues" evidence="2">
    <location>
        <begin position="201"/>
        <end position="219"/>
    </location>
</feature>
<name>A0A8H6CHP1_9LECA</name>
<feature type="region of interest" description="Disordered" evidence="2">
    <location>
        <begin position="150"/>
        <end position="249"/>
    </location>
</feature>
<evidence type="ECO:0000313" key="4">
    <source>
        <dbReference type="EMBL" id="KAF6223525.1"/>
    </source>
</evidence>
<dbReference type="InterPro" id="IPR021589">
    <property type="entry name" value="Cut12"/>
</dbReference>
<evidence type="ECO:0000256" key="1">
    <source>
        <dbReference type="SAM" id="Coils"/>
    </source>
</evidence>
<accession>A0A8H6CHP1</accession>
<dbReference type="EMBL" id="JACCJB010000010">
    <property type="protein sequence ID" value="KAF6223525.1"/>
    <property type="molecule type" value="Genomic_DNA"/>
</dbReference>
<feature type="coiled-coil region" evidence="1">
    <location>
        <begin position="294"/>
        <end position="363"/>
    </location>
</feature>
<comment type="caution">
    <text evidence="4">The sequence shown here is derived from an EMBL/GenBank/DDBJ whole genome shotgun (WGS) entry which is preliminary data.</text>
</comment>
<feature type="region of interest" description="Disordered" evidence="2">
    <location>
        <begin position="563"/>
        <end position="584"/>
    </location>
</feature>
<feature type="compositionally biased region" description="Low complexity" evidence="2">
    <location>
        <begin position="624"/>
        <end position="633"/>
    </location>
</feature>
<dbReference type="Proteomes" id="UP000593566">
    <property type="component" value="Unassembled WGS sequence"/>
</dbReference>
<dbReference type="Pfam" id="PF11500">
    <property type="entry name" value="Cut12"/>
    <property type="match status" value="1"/>
</dbReference>
<organism evidence="4 5">
    <name type="scientific">Letharia lupina</name>
    <dbReference type="NCBI Taxonomy" id="560253"/>
    <lineage>
        <taxon>Eukaryota</taxon>
        <taxon>Fungi</taxon>
        <taxon>Dikarya</taxon>
        <taxon>Ascomycota</taxon>
        <taxon>Pezizomycotina</taxon>
        <taxon>Lecanoromycetes</taxon>
        <taxon>OSLEUM clade</taxon>
        <taxon>Lecanoromycetidae</taxon>
        <taxon>Lecanorales</taxon>
        <taxon>Lecanorineae</taxon>
        <taxon>Parmeliaceae</taxon>
        <taxon>Letharia</taxon>
    </lineage>
</organism>
<feature type="compositionally biased region" description="Polar residues" evidence="2">
    <location>
        <begin position="150"/>
        <end position="162"/>
    </location>
</feature>
<feature type="compositionally biased region" description="Polar residues" evidence="2">
    <location>
        <begin position="183"/>
        <end position="193"/>
    </location>
</feature>
<feature type="compositionally biased region" description="Polar residues" evidence="2">
    <location>
        <begin position="229"/>
        <end position="249"/>
    </location>
</feature>
<feature type="compositionally biased region" description="Polar residues" evidence="2">
    <location>
        <begin position="648"/>
        <end position="664"/>
    </location>
</feature>